<dbReference type="CDD" id="cd00154">
    <property type="entry name" value="Rab"/>
    <property type="match status" value="1"/>
</dbReference>
<evidence type="ECO:0000313" key="1">
    <source>
        <dbReference type="EMBL" id="CAI9943637.1"/>
    </source>
</evidence>
<dbReference type="PROSITE" id="PS51419">
    <property type="entry name" value="RAB"/>
    <property type="match status" value="1"/>
</dbReference>
<dbReference type="SUPFAM" id="SSF52540">
    <property type="entry name" value="P-loop containing nucleoside triphosphate hydrolases"/>
    <property type="match status" value="1"/>
</dbReference>
<evidence type="ECO:0000313" key="5">
    <source>
        <dbReference type="Proteomes" id="UP001642409"/>
    </source>
</evidence>
<keyword evidence="5" id="KW-1185">Reference proteome</keyword>
<dbReference type="InterPro" id="IPR001806">
    <property type="entry name" value="Small_GTPase"/>
</dbReference>
<protein>
    <submittedName>
        <fullName evidence="1">Rab2</fullName>
    </submittedName>
</protein>
<dbReference type="SMART" id="SM00175">
    <property type="entry name" value="RAB"/>
    <property type="match status" value="1"/>
</dbReference>
<dbReference type="Gene3D" id="3.40.50.300">
    <property type="entry name" value="P-loop containing nucleotide triphosphate hydrolases"/>
    <property type="match status" value="1"/>
</dbReference>
<dbReference type="GO" id="GO:0003924">
    <property type="term" value="F:GTPase activity"/>
    <property type="evidence" value="ECO:0007669"/>
    <property type="project" value="InterPro"/>
</dbReference>
<dbReference type="EMBL" id="CAXDID020000438">
    <property type="protein sequence ID" value="CAL6091763.1"/>
    <property type="molecule type" value="Genomic_DNA"/>
</dbReference>
<dbReference type="EMBL" id="CATOUU010000717">
    <property type="protein sequence ID" value="CAI9943637.1"/>
    <property type="molecule type" value="Genomic_DNA"/>
</dbReference>
<evidence type="ECO:0000313" key="4">
    <source>
        <dbReference type="EMBL" id="CAL6091763.1"/>
    </source>
</evidence>
<name>A0AA86PZC4_9EUKA</name>
<reference evidence="1" key="1">
    <citation type="submission" date="2023-06" db="EMBL/GenBank/DDBJ databases">
        <authorList>
            <person name="Kurt Z."/>
        </authorList>
    </citation>
    <scope>NUCLEOTIDE SEQUENCE</scope>
</reference>
<dbReference type="EMBL" id="CAXDID020000425">
    <property type="protein sequence ID" value="CAL6090203.1"/>
    <property type="molecule type" value="Genomic_DNA"/>
</dbReference>
<dbReference type="Pfam" id="PF00071">
    <property type="entry name" value="Ras"/>
    <property type="match status" value="1"/>
</dbReference>
<reference evidence="3 5" key="2">
    <citation type="submission" date="2024-07" db="EMBL/GenBank/DDBJ databases">
        <authorList>
            <person name="Akdeniz Z."/>
        </authorList>
    </citation>
    <scope>NUCLEOTIDE SEQUENCE [LARGE SCALE GENOMIC DNA]</scope>
</reference>
<dbReference type="SMART" id="SM00174">
    <property type="entry name" value="RHO"/>
    <property type="match status" value="1"/>
</dbReference>
<dbReference type="EMBL" id="CATOUU010001120">
    <property type="protein sequence ID" value="CAI9973346.1"/>
    <property type="molecule type" value="Genomic_DNA"/>
</dbReference>
<dbReference type="InterPro" id="IPR027417">
    <property type="entry name" value="P-loop_NTPase"/>
</dbReference>
<dbReference type="InterPro" id="IPR050209">
    <property type="entry name" value="Rab_GTPases_membrane_traffic"/>
</dbReference>
<sequence>MYYRSAELIFIVFDVSREESFKSVPYWLNEIKDKSKPTAVIILAGNKTDIENRAVKSEEAELFARQNNILYLDCSAKSGNGVQALFDVGIKIRLSQIDALQDSAKQQKVVKEVSRQDCCM</sequence>
<evidence type="ECO:0000313" key="2">
    <source>
        <dbReference type="EMBL" id="CAI9973346.1"/>
    </source>
</evidence>
<dbReference type="PANTHER" id="PTHR47979">
    <property type="entry name" value="DRAB11-RELATED"/>
    <property type="match status" value="1"/>
</dbReference>
<evidence type="ECO:0000313" key="3">
    <source>
        <dbReference type="EMBL" id="CAL6090203.1"/>
    </source>
</evidence>
<organism evidence="1">
    <name type="scientific">Hexamita inflata</name>
    <dbReference type="NCBI Taxonomy" id="28002"/>
    <lineage>
        <taxon>Eukaryota</taxon>
        <taxon>Metamonada</taxon>
        <taxon>Diplomonadida</taxon>
        <taxon>Hexamitidae</taxon>
        <taxon>Hexamitinae</taxon>
        <taxon>Hexamita</taxon>
    </lineage>
</organism>
<comment type="caution">
    <text evidence="1">The sequence shown here is derived from an EMBL/GenBank/DDBJ whole genome shotgun (WGS) entry which is preliminary data.</text>
</comment>
<proteinExistence type="predicted"/>
<gene>
    <name evidence="1" type="ORF">HINF_LOCUS31282</name>
    <name evidence="2" type="ORF">HINF_LOCUS60991</name>
    <name evidence="3" type="ORF">HINF_LOCUS65199</name>
    <name evidence="4" type="ORF">HINF_LOCUS65943</name>
</gene>
<dbReference type="Proteomes" id="UP001642409">
    <property type="component" value="Unassembled WGS sequence"/>
</dbReference>
<dbReference type="GO" id="GO:0005525">
    <property type="term" value="F:GTP binding"/>
    <property type="evidence" value="ECO:0007669"/>
    <property type="project" value="InterPro"/>
</dbReference>
<dbReference type="AlphaFoldDB" id="A0AA86PZC4"/>
<accession>A0AA86PZC4</accession>